<keyword evidence="2" id="KW-1185">Reference proteome</keyword>
<dbReference type="Proteomes" id="UP001066276">
    <property type="component" value="Chromosome 4_2"/>
</dbReference>
<dbReference type="AlphaFoldDB" id="A0AAV7SJG4"/>
<evidence type="ECO:0000313" key="1">
    <source>
        <dbReference type="EMBL" id="KAJ1164211.1"/>
    </source>
</evidence>
<protein>
    <submittedName>
        <fullName evidence="1">Uncharacterized protein</fullName>
    </submittedName>
</protein>
<comment type="caution">
    <text evidence="1">The sequence shown here is derived from an EMBL/GenBank/DDBJ whole genome shotgun (WGS) entry which is preliminary data.</text>
</comment>
<dbReference type="EMBL" id="JANPWB010000008">
    <property type="protein sequence ID" value="KAJ1164211.1"/>
    <property type="molecule type" value="Genomic_DNA"/>
</dbReference>
<accession>A0AAV7SJG4</accession>
<sequence>MDRAFLGRGVGQLSGNAVELFGLVGTCFDMVGECFFFSSSDYLVVLVEGATKGLKLGLGFVSMPVPFKFLAVLFDGQEFWGEQGCDFGAVAGSSVFEMTDGGSGGGGPVGEVLDSEPVFSCVIEGSGPVECGKLSLAVSGNSGNGLRGSWFHINGEMYDVVVCPAQLSRVGVLEKMV</sequence>
<proteinExistence type="predicted"/>
<reference evidence="1" key="1">
    <citation type="journal article" date="2022" name="bioRxiv">
        <title>Sequencing and chromosome-scale assembly of the giantPleurodeles waltlgenome.</title>
        <authorList>
            <person name="Brown T."/>
            <person name="Elewa A."/>
            <person name="Iarovenko S."/>
            <person name="Subramanian E."/>
            <person name="Araus A.J."/>
            <person name="Petzold A."/>
            <person name="Susuki M."/>
            <person name="Suzuki K.-i.T."/>
            <person name="Hayashi T."/>
            <person name="Toyoda A."/>
            <person name="Oliveira C."/>
            <person name="Osipova E."/>
            <person name="Leigh N.D."/>
            <person name="Simon A."/>
            <person name="Yun M.H."/>
        </authorList>
    </citation>
    <scope>NUCLEOTIDE SEQUENCE</scope>
    <source>
        <strain evidence="1">20211129_DDA</strain>
        <tissue evidence="1">Liver</tissue>
    </source>
</reference>
<gene>
    <name evidence="1" type="ORF">NDU88_004656</name>
</gene>
<evidence type="ECO:0000313" key="2">
    <source>
        <dbReference type="Proteomes" id="UP001066276"/>
    </source>
</evidence>
<organism evidence="1 2">
    <name type="scientific">Pleurodeles waltl</name>
    <name type="common">Iberian ribbed newt</name>
    <dbReference type="NCBI Taxonomy" id="8319"/>
    <lineage>
        <taxon>Eukaryota</taxon>
        <taxon>Metazoa</taxon>
        <taxon>Chordata</taxon>
        <taxon>Craniata</taxon>
        <taxon>Vertebrata</taxon>
        <taxon>Euteleostomi</taxon>
        <taxon>Amphibia</taxon>
        <taxon>Batrachia</taxon>
        <taxon>Caudata</taxon>
        <taxon>Salamandroidea</taxon>
        <taxon>Salamandridae</taxon>
        <taxon>Pleurodelinae</taxon>
        <taxon>Pleurodeles</taxon>
    </lineage>
</organism>
<name>A0AAV7SJG4_PLEWA</name>